<feature type="domain" description="CBS" evidence="7">
    <location>
        <begin position="320"/>
        <end position="373"/>
    </location>
</feature>
<dbReference type="InterPro" id="IPR001347">
    <property type="entry name" value="SIS_dom"/>
</dbReference>
<evidence type="ECO:0000256" key="3">
    <source>
        <dbReference type="ARBA" id="ARBA00023122"/>
    </source>
</evidence>
<dbReference type="Pfam" id="PF01380">
    <property type="entry name" value="SIS"/>
    <property type="match status" value="1"/>
</dbReference>
<dbReference type="GO" id="GO:0016853">
    <property type="term" value="F:isomerase activity"/>
    <property type="evidence" value="ECO:0007669"/>
    <property type="project" value="UniProtKB-KW"/>
</dbReference>
<dbReference type="InterPro" id="IPR000644">
    <property type="entry name" value="CBS_dom"/>
</dbReference>
<evidence type="ECO:0000256" key="5">
    <source>
        <dbReference type="PROSITE-ProRule" id="PRU00703"/>
    </source>
</evidence>
<gene>
    <name evidence="9" type="ORF">TSPGSL018_27533</name>
</gene>
<dbReference type="InterPro" id="IPR035474">
    <property type="entry name" value="SIS_Kpsf"/>
</dbReference>
<accession>A0A061QK11</accession>
<dbReference type="InterPro" id="IPR046342">
    <property type="entry name" value="CBS_dom_sf"/>
</dbReference>
<feature type="site" description="Catalytically relevant" evidence="4">
    <location>
        <position position="194"/>
    </location>
</feature>
<dbReference type="Gene3D" id="3.40.50.10490">
    <property type="entry name" value="Glucose-6-phosphate isomerase like protein, domain 1"/>
    <property type="match status" value="1"/>
</dbReference>
<feature type="domain" description="SIS" evidence="8">
    <location>
        <begin position="83"/>
        <end position="226"/>
    </location>
</feature>
<evidence type="ECO:0000313" key="9">
    <source>
        <dbReference type="EMBL" id="JAC60967.1"/>
    </source>
</evidence>
<dbReference type="PIRSF" id="PIRSF004692">
    <property type="entry name" value="KdsD_KpsF"/>
    <property type="match status" value="1"/>
</dbReference>
<keyword evidence="3 5" id="KW-0129">CBS domain</keyword>
<dbReference type="Gene3D" id="3.10.580.10">
    <property type="entry name" value="CBS-domain"/>
    <property type="match status" value="1"/>
</dbReference>
<dbReference type="InterPro" id="IPR046348">
    <property type="entry name" value="SIS_dom_sf"/>
</dbReference>
<proteinExistence type="inferred from homology"/>
<comment type="similarity">
    <text evidence="1">Belongs to the SIS family. GutQ/KpsF subfamily.</text>
</comment>
<feature type="site" description="Catalytically relevant" evidence="4">
    <location>
        <position position="235"/>
    </location>
</feature>
<feature type="domain" description="CBS" evidence="7">
    <location>
        <begin position="252"/>
        <end position="311"/>
    </location>
</feature>
<dbReference type="Pfam" id="PF00571">
    <property type="entry name" value="CBS"/>
    <property type="match status" value="2"/>
</dbReference>
<dbReference type="GO" id="GO:1901135">
    <property type="term" value="P:carbohydrate derivative metabolic process"/>
    <property type="evidence" value="ECO:0007669"/>
    <property type="project" value="InterPro"/>
</dbReference>
<dbReference type="CDD" id="cd04604">
    <property type="entry name" value="CBS_pair_SIS_assoc"/>
    <property type="match status" value="1"/>
</dbReference>
<sequence length="373" mass="40484">MPPTVAETITAGSSPAPGLAKPPKPLFNRRGSRGLSNCDADGLPLPVDTTKLDVCSIRQLFDEQRSSVDYFWDNIDHEKVRQFTEACVECQGVICFTGVGKSGLIAHKISQTLVSTGTKSVFLSPTDALHGDIGILSEKDLLVILFKKGDSDELLKLVPYAKAKGAKLACVSTCDNCALNDYCDLTIILPLKRELCPYNMEPATSTSLQILFGDTVSIAVMEARQVSEKEYAMNHPAGKIGKQLILHVSDIMATGKEIPKVYQHDKVVDVLLELSGKSHGCVVVVDDSDVLIGAFTDGDLRRTLQVKGEATLEAEISEVMRKDPKTVTGDMMAIEAMAFMNDMERRVSFLPVVDDSNHIIGILTLHMCVTAGL</sequence>
<dbReference type="PROSITE" id="PS51464">
    <property type="entry name" value="SIS"/>
    <property type="match status" value="1"/>
</dbReference>
<evidence type="ECO:0000256" key="4">
    <source>
        <dbReference type="PIRSR" id="PIRSR004692-3"/>
    </source>
</evidence>
<dbReference type="CDD" id="cd05014">
    <property type="entry name" value="SIS_Kpsf"/>
    <property type="match status" value="1"/>
</dbReference>
<evidence type="ECO:0000256" key="2">
    <source>
        <dbReference type="ARBA" id="ARBA00022737"/>
    </source>
</evidence>
<feature type="site" description="Catalytically relevant" evidence="4">
    <location>
        <position position="101"/>
    </location>
</feature>
<evidence type="ECO:0000256" key="1">
    <source>
        <dbReference type="ARBA" id="ARBA00008165"/>
    </source>
</evidence>
<dbReference type="PANTHER" id="PTHR47476:SF2">
    <property type="entry name" value="ARABINOSE 5-PHOSPHATE ISOMERASE-RELATED"/>
    <property type="match status" value="1"/>
</dbReference>
<dbReference type="SUPFAM" id="SSF53697">
    <property type="entry name" value="SIS domain"/>
    <property type="match status" value="1"/>
</dbReference>
<feature type="site" description="Catalytically relevant" evidence="4">
    <location>
        <position position="153"/>
    </location>
</feature>
<reference evidence="9" key="1">
    <citation type="submission" date="2014-05" db="EMBL/GenBank/DDBJ databases">
        <title>The transcriptome of the halophilic microalga Tetraselmis sp. GSL018 isolated from the Great Salt Lake, Utah.</title>
        <authorList>
            <person name="Jinkerson R.E."/>
            <person name="D'Adamo S."/>
            <person name="Posewitz M.C."/>
        </authorList>
    </citation>
    <scope>NUCLEOTIDE SEQUENCE</scope>
    <source>
        <strain evidence="9">GSL018</strain>
    </source>
</reference>
<organism evidence="9">
    <name type="scientific">Tetraselmis sp. GSL018</name>
    <dbReference type="NCBI Taxonomy" id="582737"/>
    <lineage>
        <taxon>Eukaryota</taxon>
        <taxon>Viridiplantae</taxon>
        <taxon>Chlorophyta</taxon>
        <taxon>core chlorophytes</taxon>
        <taxon>Chlorodendrophyceae</taxon>
        <taxon>Chlorodendrales</taxon>
        <taxon>Chlorodendraceae</taxon>
        <taxon>Tetraselmis</taxon>
    </lineage>
</organism>
<dbReference type="PANTHER" id="PTHR47476">
    <property type="match status" value="1"/>
</dbReference>
<dbReference type="GO" id="GO:0005975">
    <property type="term" value="P:carbohydrate metabolic process"/>
    <property type="evidence" value="ECO:0007669"/>
    <property type="project" value="InterPro"/>
</dbReference>
<dbReference type="PROSITE" id="PS51371">
    <property type="entry name" value="CBS"/>
    <property type="match status" value="2"/>
</dbReference>
<evidence type="ECO:0000256" key="6">
    <source>
        <dbReference type="SAM" id="MobiDB-lite"/>
    </source>
</evidence>
<dbReference type="NCBIfam" id="TIGR00393">
    <property type="entry name" value="kpsF"/>
    <property type="match status" value="1"/>
</dbReference>
<evidence type="ECO:0000259" key="8">
    <source>
        <dbReference type="PROSITE" id="PS51464"/>
    </source>
</evidence>
<keyword evidence="9" id="KW-0413">Isomerase</keyword>
<name>A0A061QK11_9CHLO</name>
<dbReference type="InterPro" id="IPR004800">
    <property type="entry name" value="KdsD/KpsF-type"/>
</dbReference>
<feature type="region of interest" description="Disordered" evidence="6">
    <location>
        <begin position="1"/>
        <end position="24"/>
    </location>
</feature>
<dbReference type="GO" id="GO:0097367">
    <property type="term" value="F:carbohydrate derivative binding"/>
    <property type="evidence" value="ECO:0007669"/>
    <property type="project" value="InterPro"/>
</dbReference>
<protein>
    <submittedName>
        <fullName evidence="9">Arabinose-5-phosphate isomerase</fullName>
    </submittedName>
</protein>
<dbReference type="EMBL" id="GBEZ01026222">
    <property type="protein sequence ID" value="JAC60967.1"/>
    <property type="molecule type" value="Transcribed_RNA"/>
</dbReference>
<dbReference type="AlphaFoldDB" id="A0A061QK11"/>
<keyword evidence="2" id="KW-0677">Repeat</keyword>
<evidence type="ECO:0000259" key="7">
    <source>
        <dbReference type="PROSITE" id="PS51371"/>
    </source>
</evidence>
<dbReference type="SMART" id="SM00116">
    <property type="entry name" value="CBS"/>
    <property type="match status" value="2"/>
</dbReference>